<protein>
    <submittedName>
        <fullName evidence="4">Photosynthetic protein synthase I</fullName>
    </submittedName>
</protein>
<dbReference type="SUPFAM" id="SSF52833">
    <property type="entry name" value="Thioredoxin-like"/>
    <property type="match status" value="1"/>
</dbReference>
<dbReference type="CDD" id="cd02968">
    <property type="entry name" value="SCO"/>
    <property type="match status" value="1"/>
</dbReference>
<dbReference type="GO" id="GO:0046872">
    <property type="term" value="F:metal ion binding"/>
    <property type="evidence" value="ECO:0007669"/>
    <property type="project" value="UniProtKB-KW"/>
</dbReference>
<dbReference type="Pfam" id="PF02630">
    <property type="entry name" value="SCO1-SenC"/>
    <property type="match status" value="1"/>
</dbReference>
<dbReference type="KEGG" id="tom:BWR18_03025"/>
<evidence type="ECO:0000313" key="4">
    <source>
        <dbReference type="EMBL" id="APX10781.1"/>
    </source>
</evidence>
<evidence type="ECO:0000313" key="5">
    <source>
        <dbReference type="Proteomes" id="UP000186336"/>
    </source>
</evidence>
<sequence>MWRALVTAFMVAVGIPAAGQSPFPVDIGGPYELVDQFGEVRTEADPDGKYQLVFFGYANCLNICSAAMPLMAQVVDELAGDGIGVTPVMITVAPDQDRVETMGAPLADIHPNFIGLTGDEGALQAAYEAFKVEVEPLFEDPEHGWIYSHGSFVHLLDADGALLTLLPPVLDVEQVAKIARGYIPEAG</sequence>
<dbReference type="Proteomes" id="UP000186336">
    <property type="component" value="Chromosome"/>
</dbReference>
<evidence type="ECO:0000256" key="1">
    <source>
        <dbReference type="ARBA" id="ARBA00010996"/>
    </source>
</evidence>
<reference evidence="4 5" key="1">
    <citation type="submission" date="2017-01" db="EMBL/GenBank/DDBJ databases">
        <title>Complete genome of Tateyamaria omphalii DOK1-4 isolated from seawater in Dokdo.</title>
        <authorList>
            <person name="Kim J.H."/>
            <person name="Chi W.-J."/>
        </authorList>
    </citation>
    <scope>NUCLEOTIDE SEQUENCE [LARGE SCALE GENOMIC DNA]</scope>
    <source>
        <strain evidence="4 5">DOK1-4</strain>
    </source>
</reference>
<keyword evidence="2" id="KW-0186">Copper</keyword>
<dbReference type="EMBL" id="CP019312">
    <property type="protein sequence ID" value="APX10781.1"/>
    <property type="molecule type" value="Genomic_DNA"/>
</dbReference>
<feature type="binding site" evidence="2">
    <location>
        <position position="149"/>
    </location>
    <ligand>
        <name>Cu cation</name>
        <dbReference type="ChEBI" id="CHEBI:23378"/>
    </ligand>
</feature>
<dbReference type="PANTHER" id="PTHR12151:SF25">
    <property type="entry name" value="LINALOOL DEHYDRATASE_ISOMERASE DOMAIN-CONTAINING PROTEIN"/>
    <property type="match status" value="1"/>
</dbReference>
<proteinExistence type="inferred from homology"/>
<dbReference type="OrthoDB" id="9790194at2"/>
<dbReference type="AlphaFoldDB" id="A0A1P8MRV0"/>
<dbReference type="PANTHER" id="PTHR12151">
    <property type="entry name" value="ELECTRON TRANSPORT PROTIN SCO1/SENC FAMILY MEMBER"/>
    <property type="match status" value="1"/>
</dbReference>
<dbReference type="InterPro" id="IPR003782">
    <property type="entry name" value="SCO1/SenC"/>
</dbReference>
<evidence type="ECO:0000256" key="3">
    <source>
        <dbReference type="PIRSR" id="PIRSR603782-2"/>
    </source>
</evidence>
<dbReference type="STRING" id="299262.BWR18_03025"/>
<organism evidence="4 5">
    <name type="scientific">Tateyamaria omphalii</name>
    <dbReference type="NCBI Taxonomy" id="299262"/>
    <lineage>
        <taxon>Bacteria</taxon>
        <taxon>Pseudomonadati</taxon>
        <taxon>Pseudomonadota</taxon>
        <taxon>Alphaproteobacteria</taxon>
        <taxon>Rhodobacterales</taxon>
        <taxon>Roseobacteraceae</taxon>
        <taxon>Tateyamaria</taxon>
    </lineage>
</organism>
<name>A0A1P8MRV0_9RHOB</name>
<feature type="binding site" evidence="2">
    <location>
        <position position="64"/>
    </location>
    <ligand>
        <name>Cu cation</name>
        <dbReference type="ChEBI" id="CHEBI:23378"/>
    </ligand>
</feature>
<comment type="similarity">
    <text evidence="1">Belongs to the SCO1/2 family.</text>
</comment>
<feature type="disulfide bond" description="Redox-active" evidence="3">
    <location>
        <begin position="60"/>
        <end position="64"/>
    </location>
</feature>
<evidence type="ECO:0000256" key="2">
    <source>
        <dbReference type="PIRSR" id="PIRSR603782-1"/>
    </source>
</evidence>
<dbReference type="RefSeq" id="WP_076626648.1">
    <property type="nucleotide sequence ID" value="NZ_CP019312.1"/>
</dbReference>
<dbReference type="InterPro" id="IPR036249">
    <property type="entry name" value="Thioredoxin-like_sf"/>
</dbReference>
<keyword evidence="2" id="KW-0479">Metal-binding</keyword>
<dbReference type="Gene3D" id="3.40.30.10">
    <property type="entry name" value="Glutaredoxin"/>
    <property type="match status" value="1"/>
</dbReference>
<keyword evidence="5" id="KW-1185">Reference proteome</keyword>
<feature type="binding site" evidence="2">
    <location>
        <position position="60"/>
    </location>
    <ligand>
        <name>Cu cation</name>
        <dbReference type="ChEBI" id="CHEBI:23378"/>
    </ligand>
</feature>
<gene>
    <name evidence="4" type="ORF">BWR18_03025</name>
</gene>
<accession>A0A1P8MRV0</accession>
<keyword evidence="3" id="KW-1015">Disulfide bond</keyword>